<evidence type="ECO:0000313" key="2">
    <source>
        <dbReference type="Proteomes" id="UP000653056"/>
    </source>
</evidence>
<reference evidence="2" key="1">
    <citation type="journal article" date="2019" name="Int. J. Syst. Evol. Microbiol.">
        <title>The Global Catalogue of Microorganisms (GCM) 10K type strain sequencing project: providing services to taxonomists for standard genome sequencing and annotation.</title>
        <authorList>
            <consortium name="The Broad Institute Genomics Platform"/>
            <consortium name="The Broad Institute Genome Sequencing Center for Infectious Disease"/>
            <person name="Wu L."/>
            <person name="Ma J."/>
        </authorList>
    </citation>
    <scope>NUCLEOTIDE SEQUENCE [LARGE SCALE GENOMIC DNA]</scope>
    <source>
        <strain evidence="2">KCTC 22228</strain>
    </source>
</reference>
<dbReference type="PROSITE" id="PS51318">
    <property type="entry name" value="TAT"/>
    <property type="match status" value="1"/>
</dbReference>
<dbReference type="InterPro" id="IPR006311">
    <property type="entry name" value="TAT_signal"/>
</dbReference>
<keyword evidence="2" id="KW-1185">Reference proteome</keyword>
<name>A0ABQ2Z150_9GAMM</name>
<dbReference type="InterPro" id="IPR027056">
    <property type="entry name" value="Gluconate_2DH_su3"/>
</dbReference>
<dbReference type="EMBL" id="BMXS01000018">
    <property type="protein sequence ID" value="GGY01608.1"/>
    <property type="molecule type" value="Genomic_DNA"/>
</dbReference>
<protein>
    <recommendedName>
        <fullName evidence="3">Transcriptional initiation protein Tat</fullName>
    </recommendedName>
</protein>
<evidence type="ECO:0000313" key="1">
    <source>
        <dbReference type="EMBL" id="GGY01608.1"/>
    </source>
</evidence>
<dbReference type="Pfam" id="PF13618">
    <property type="entry name" value="Gluconate_2-dh3"/>
    <property type="match status" value="1"/>
</dbReference>
<evidence type="ECO:0008006" key="3">
    <source>
        <dbReference type="Google" id="ProtNLM"/>
    </source>
</evidence>
<gene>
    <name evidence="1" type="ORF">GCM10007160_31920</name>
</gene>
<dbReference type="RefSeq" id="WP_189470932.1">
    <property type="nucleotide sequence ID" value="NZ_BMXS01000018.1"/>
</dbReference>
<accession>A0ABQ2Z150</accession>
<organism evidence="1 2">
    <name type="scientific">Litchfieldella qijiaojingensis</name>
    <dbReference type="NCBI Taxonomy" id="980347"/>
    <lineage>
        <taxon>Bacteria</taxon>
        <taxon>Pseudomonadati</taxon>
        <taxon>Pseudomonadota</taxon>
        <taxon>Gammaproteobacteria</taxon>
        <taxon>Oceanospirillales</taxon>
        <taxon>Halomonadaceae</taxon>
        <taxon>Litchfieldella</taxon>
    </lineage>
</organism>
<proteinExistence type="predicted"/>
<sequence length="172" mass="19624">MKPDPRATILSRRRFLTLSGQGALLAGGLALSAGAWLPRWALAEPDLASRLLRMGRDIYPHEAIADRYYLEPLQPLLEEQREMIDAGLAALDRRARATHGRDYVAIEDERERVALLREIEDGEFFQSVRNTLVVGLYDNPELWEPHFGYEGSSWEKGGYLNRGFNDLVIDWL</sequence>
<comment type="caution">
    <text evidence="1">The sequence shown here is derived from an EMBL/GenBank/DDBJ whole genome shotgun (WGS) entry which is preliminary data.</text>
</comment>
<dbReference type="Proteomes" id="UP000653056">
    <property type="component" value="Unassembled WGS sequence"/>
</dbReference>